<dbReference type="InterPro" id="IPR036565">
    <property type="entry name" value="Mur-like_cat_sf"/>
</dbReference>
<proteinExistence type="inferred from homology"/>
<keyword evidence="6 14" id="KW-0132">Cell division</keyword>
<dbReference type="AlphaFoldDB" id="G9ET88"/>
<gene>
    <name evidence="14" type="primary">murC</name>
    <name evidence="18" type="ORF">LDG_8519</name>
</gene>
<name>G9ET88_9GAMM</name>
<dbReference type="FunFam" id="3.40.1190.10:FF:000001">
    <property type="entry name" value="UDP-N-acetylmuramate--L-alanine ligase"/>
    <property type="match status" value="1"/>
</dbReference>
<dbReference type="InterPro" id="IPR036615">
    <property type="entry name" value="Mur_ligase_C_dom_sf"/>
</dbReference>
<dbReference type="eggNOG" id="COG0773">
    <property type="taxonomic scope" value="Bacteria"/>
</dbReference>
<dbReference type="InParanoid" id="G9ET88"/>
<dbReference type="HOGENOM" id="CLU_028104_2_2_6"/>
<feature type="domain" description="Mur ligase C-terminal" evidence="16">
    <location>
        <begin position="312"/>
        <end position="445"/>
    </location>
</feature>
<dbReference type="PANTHER" id="PTHR43445">
    <property type="entry name" value="UDP-N-ACETYLMURAMATE--L-ALANINE LIGASE-RELATED"/>
    <property type="match status" value="1"/>
</dbReference>
<dbReference type="Gene3D" id="3.90.190.20">
    <property type="entry name" value="Mur ligase, C-terminal domain"/>
    <property type="match status" value="1"/>
</dbReference>
<dbReference type="GO" id="GO:0005524">
    <property type="term" value="F:ATP binding"/>
    <property type="evidence" value="ECO:0007669"/>
    <property type="project" value="UniProtKB-UniRule"/>
</dbReference>
<dbReference type="GO" id="GO:0071555">
    <property type="term" value="P:cell wall organization"/>
    <property type="evidence" value="ECO:0007669"/>
    <property type="project" value="UniProtKB-KW"/>
</dbReference>
<evidence type="ECO:0000256" key="11">
    <source>
        <dbReference type="ARBA" id="ARBA00023306"/>
    </source>
</evidence>
<feature type="domain" description="Mur ligase N-terminal catalytic" evidence="15">
    <location>
        <begin position="7"/>
        <end position="104"/>
    </location>
</feature>
<dbReference type="Gene3D" id="3.40.50.720">
    <property type="entry name" value="NAD(P)-binding Rossmann-like Domain"/>
    <property type="match status" value="1"/>
</dbReference>
<dbReference type="InterPro" id="IPR050061">
    <property type="entry name" value="MurCDEF_pg_biosynth"/>
</dbReference>
<comment type="catalytic activity">
    <reaction evidence="13 14">
        <text>UDP-N-acetyl-alpha-D-muramate + L-alanine + ATP = UDP-N-acetyl-alpha-D-muramoyl-L-alanine + ADP + phosphate + H(+)</text>
        <dbReference type="Rhea" id="RHEA:23372"/>
        <dbReference type="ChEBI" id="CHEBI:15378"/>
        <dbReference type="ChEBI" id="CHEBI:30616"/>
        <dbReference type="ChEBI" id="CHEBI:43474"/>
        <dbReference type="ChEBI" id="CHEBI:57972"/>
        <dbReference type="ChEBI" id="CHEBI:70757"/>
        <dbReference type="ChEBI" id="CHEBI:83898"/>
        <dbReference type="ChEBI" id="CHEBI:456216"/>
        <dbReference type="EC" id="6.3.2.8"/>
    </reaction>
</comment>
<dbReference type="GO" id="GO:0051301">
    <property type="term" value="P:cell division"/>
    <property type="evidence" value="ECO:0007669"/>
    <property type="project" value="UniProtKB-KW"/>
</dbReference>
<dbReference type="NCBIfam" id="TIGR01082">
    <property type="entry name" value="murC"/>
    <property type="match status" value="1"/>
</dbReference>
<dbReference type="Pfam" id="PF02875">
    <property type="entry name" value="Mur_ligase_C"/>
    <property type="match status" value="1"/>
</dbReference>
<dbReference type="EC" id="6.3.2.8" evidence="3 14"/>
<keyword evidence="10 14" id="KW-0573">Peptidoglycan synthesis</keyword>
<comment type="subcellular location">
    <subcellularLocation>
        <location evidence="1 14">Cytoplasm</location>
    </subcellularLocation>
</comment>
<dbReference type="FunCoup" id="G9ET88">
    <property type="interactions" value="284"/>
</dbReference>
<keyword evidence="19" id="KW-1185">Reference proteome</keyword>
<keyword evidence="7 14" id="KW-0547">Nucleotide-binding</keyword>
<evidence type="ECO:0000313" key="18">
    <source>
        <dbReference type="EMBL" id="EHL29555.1"/>
    </source>
</evidence>
<comment type="similarity">
    <text evidence="14">Belongs to the MurCDEF family.</text>
</comment>
<keyword evidence="4 14" id="KW-0963">Cytoplasm</keyword>
<keyword evidence="8 14" id="KW-0067">ATP-binding</keyword>
<dbReference type="InterPro" id="IPR000713">
    <property type="entry name" value="Mur_ligase_N"/>
</dbReference>
<keyword evidence="5 14" id="KW-0436">Ligase</keyword>
<evidence type="ECO:0000256" key="12">
    <source>
        <dbReference type="ARBA" id="ARBA00023316"/>
    </source>
</evidence>
<dbReference type="Gene3D" id="3.40.1190.10">
    <property type="entry name" value="Mur-like, catalytic domain"/>
    <property type="match status" value="1"/>
</dbReference>
<evidence type="ECO:0000256" key="5">
    <source>
        <dbReference type="ARBA" id="ARBA00022598"/>
    </source>
</evidence>
<sequence>MGRVEQIHFIGIGGVGMCGIAEVLHNQGYRITGSDAGESSTVQRLKSLGIPVYLGHKAEHMQGADVVVRSSAVGMNNPEVVAAREQLIPVIPRAAMLAELMRFRHGIAVAGTHGKTTTTSLVSSLLAEGGLDPSFVIGGKLNSAGVNAKLGQSPYFVVEADESDASFLFLKPMMAIVTNIDADHMSTYEDNFDKLRTTFLEFLHHLPFYGLAVVCTDDPEVRNILQSIERPTLTYGFNDEAHYRAVDWTQNELLSEFTVARPAPYPPLNICFQYPGRHNVLNALAAIAIATELGVSDAAIVSALAKFQGVGRRFQMLGEKHFERGSALVVDDYGHHPQEIFSTIDAFRRVWPNKRLVHVFQPHRYSRTQSLHDQFVDVLSLSDKLFLFDIYSAGEAAIPGISSEGLAQKIRGNDKNVTMVNEQSLKMQLDEFILDGDVILIQGAGNIGQIAVNLMQEK</sequence>
<evidence type="ECO:0000259" key="16">
    <source>
        <dbReference type="Pfam" id="PF02875"/>
    </source>
</evidence>
<feature type="domain" description="Mur ligase central" evidence="17">
    <location>
        <begin position="109"/>
        <end position="290"/>
    </location>
</feature>
<dbReference type="PANTHER" id="PTHR43445:SF3">
    <property type="entry name" value="UDP-N-ACETYLMURAMATE--L-ALANINE LIGASE"/>
    <property type="match status" value="1"/>
</dbReference>
<evidence type="ECO:0000256" key="13">
    <source>
        <dbReference type="ARBA" id="ARBA00047833"/>
    </source>
</evidence>
<evidence type="ECO:0000259" key="17">
    <source>
        <dbReference type="Pfam" id="PF08245"/>
    </source>
</evidence>
<dbReference type="Pfam" id="PF08245">
    <property type="entry name" value="Mur_ligase_M"/>
    <property type="match status" value="1"/>
</dbReference>
<dbReference type="InterPro" id="IPR004101">
    <property type="entry name" value="Mur_ligase_C"/>
</dbReference>
<dbReference type="GO" id="GO:0005737">
    <property type="term" value="C:cytoplasm"/>
    <property type="evidence" value="ECO:0007669"/>
    <property type="project" value="UniProtKB-SubCell"/>
</dbReference>
<evidence type="ECO:0000256" key="2">
    <source>
        <dbReference type="ARBA" id="ARBA00004752"/>
    </source>
</evidence>
<evidence type="ECO:0000259" key="15">
    <source>
        <dbReference type="Pfam" id="PF01225"/>
    </source>
</evidence>
<dbReference type="SUPFAM" id="SSF53623">
    <property type="entry name" value="MurD-like peptide ligases, catalytic domain"/>
    <property type="match status" value="1"/>
</dbReference>
<dbReference type="GO" id="GO:0009252">
    <property type="term" value="P:peptidoglycan biosynthetic process"/>
    <property type="evidence" value="ECO:0007669"/>
    <property type="project" value="UniProtKB-UniRule"/>
</dbReference>
<evidence type="ECO:0000256" key="10">
    <source>
        <dbReference type="ARBA" id="ARBA00022984"/>
    </source>
</evidence>
<dbReference type="EMBL" id="JH413847">
    <property type="protein sequence ID" value="EHL29555.1"/>
    <property type="molecule type" value="Genomic_DNA"/>
</dbReference>
<reference evidence="18 19" key="1">
    <citation type="journal article" date="2011" name="BMC Genomics">
        <title>Insight into cross-talk between intra-amoebal pathogens.</title>
        <authorList>
            <person name="Gimenez G."/>
            <person name="Bertelli C."/>
            <person name="Moliner C."/>
            <person name="Robert C."/>
            <person name="Raoult D."/>
            <person name="Fournier P.E."/>
            <person name="Greub G."/>
        </authorList>
    </citation>
    <scope>NUCLEOTIDE SEQUENCE [LARGE SCALE GENOMIC DNA]</scope>
    <source>
        <strain evidence="18 19">LLAP12</strain>
    </source>
</reference>
<keyword evidence="12 14" id="KW-0961">Cell wall biogenesis/degradation</keyword>
<evidence type="ECO:0000256" key="9">
    <source>
        <dbReference type="ARBA" id="ARBA00022960"/>
    </source>
</evidence>
<organism evidence="18 19">
    <name type="scientific">Legionella drancourtii LLAP12</name>
    <dbReference type="NCBI Taxonomy" id="658187"/>
    <lineage>
        <taxon>Bacteria</taxon>
        <taxon>Pseudomonadati</taxon>
        <taxon>Pseudomonadota</taxon>
        <taxon>Gammaproteobacteria</taxon>
        <taxon>Legionellales</taxon>
        <taxon>Legionellaceae</taxon>
        <taxon>Legionella</taxon>
    </lineage>
</organism>
<accession>G9ET88</accession>
<keyword evidence="9 14" id="KW-0133">Cell shape</keyword>
<dbReference type="GO" id="GO:0008763">
    <property type="term" value="F:UDP-N-acetylmuramate-L-alanine ligase activity"/>
    <property type="evidence" value="ECO:0007669"/>
    <property type="project" value="UniProtKB-UniRule"/>
</dbReference>
<dbReference type="Pfam" id="PF01225">
    <property type="entry name" value="Mur_ligase"/>
    <property type="match status" value="1"/>
</dbReference>
<dbReference type="SUPFAM" id="SSF53244">
    <property type="entry name" value="MurD-like peptide ligases, peptide-binding domain"/>
    <property type="match status" value="1"/>
</dbReference>
<evidence type="ECO:0000256" key="6">
    <source>
        <dbReference type="ARBA" id="ARBA00022618"/>
    </source>
</evidence>
<dbReference type="SUPFAM" id="SSF51984">
    <property type="entry name" value="MurCD N-terminal domain"/>
    <property type="match status" value="1"/>
</dbReference>
<evidence type="ECO:0000256" key="7">
    <source>
        <dbReference type="ARBA" id="ARBA00022741"/>
    </source>
</evidence>
<comment type="function">
    <text evidence="14">Cell wall formation.</text>
</comment>
<evidence type="ECO:0000256" key="14">
    <source>
        <dbReference type="HAMAP-Rule" id="MF_00046"/>
    </source>
</evidence>
<dbReference type="GO" id="GO:0008360">
    <property type="term" value="P:regulation of cell shape"/>
    <property type="evidence" value="ECO:0007669"/>
    <property type="project" value="UniProtKB-KW"/>
</dbReference>
<evidence type="ECO:0000313" key="19">
    <source>
        <dbReference type="Proteomes" id="UP000002770"/>
    </source>
</evidence>
<comment type="pathway">
    <text evidence="2 14">Cell wall biogenesis; peptidoglycan biosynthesis.</text>
</comment>
<keyword evidence="11 14" id="KW-0131">Cell cycle</keyword>
<evidence type="ECO:0000256" key="3">
    <source>
        <dbReference type="ARBA" id="ARBA00012211"/>
    </source>
</evidence>
<protein>
    <recommendedName>
        <fullName evidence="3 14">UDP-N-acetylmuramate--L-alanine ligase</fullName>
        <ecNumber evidence="3 14">6.3.2.8</ecNumber>
    </recommendedName>
    <alternativeName>
        <fullName evidence="14">UDP-N-acetylmuramoyl-L-alanine synthetase</fullName>
    </alternativeName>
</protein>
<dbReference type="InterPro" id="IPR013221">
    <property type="entry name" value="Mur_ligase_cen"/>
</dbReference>
<dbReference type="STRING" id="658187.LDG_8519"/>
<evidence type="ECO:0000256" key="4">
    <source>
        <dbReference type="ARBA" id="ARBA00022490"/>
    </source>
</evidence>
<evidence type="ECO:0000256" key="8">
    <source>
        <dbReference type="ARBA" id="ARBA00022840"/>
    </source>
</evidence>
<dbReference type="Proteomes" id="UP000002770">
    <property type="component" value="Unassembled WGS sequence"/>
</dbReference>
<dbReference type="InterPro" id="IPR005758">
    <property type="entry name" value="UDP-N-AcMur_Ala_ligase_MurC"/>
</dbReference>
<dbReference type="UniPathway" id="UPA00219"/>
<feature type="binding site" evidence="14">
    <location>
        <begin position="111"/>
        <end position="117"/>
    </location>
    <ligand>
        <name>ATP</name>
        <dbReference type="ChEBI" id="CHEBI:30616"/>
    </ligand>
</feature>
<evidence type="ECO:0000256" key="1">
    <source>
        <dbReference type="ARBA" id="ARBA00004496"/>
    </source>
</evidence>
<dbReference type="HAMAP" id="MF_00046">
    <property type="entry name" value="MurC"/>
    <property type="match status" value="1"/>
</dbReference>